<dbReference type="SUPFAM" id="SSF46689">
    <property type="entry name" value="Homeodomain-like"/>
    <property type="match status" value="1"/>
</dbReference>
<comment type="caution">
    <text evidence="4">The sequence shown here is derived from an EMBL/GenBank/DDBJ whole genome shotgun (WGS) entry which is preliminary data.</text>
</comment>
<dbReference type="AlphaFoldDB" id="A0A8I1D301"/>
<sequence>MTTRWSAMVAVLGTAGTGAAAAVLSFAALDDLAARSGVAVPALWPAIVDGVVIVATVAVVAGAGRYAWGLLVVGALVSIAGNIVHAALPDGVLPVWLRATVAAVPPVALVAVAHLAVRLQHAPPRSSVSRDTTTPSDHPTIDADVAPQPAVDRYLCASEEELCPGTTGLPFVANVLVNGNERRASGGAAVVRARKDDLRLQALARLATGTSPQTVAGELGVHRATVYRWRRAVSTNEVAGLDDGIKNPPVNTQELG</sequence>
<feature type="transmembrane region" description="Helical" evidence="2">
    <location>
        <begin position="68"/>
        <end position="89"/>
    </location>
</feature>
<evidence type="ECO:0000256" key="2">
    <source>
        <dbReference type="SAM" id="Phobius"/>
    </source>
</evidence>
<feature type="signal peptide" evidence="3">
    <location>
        <begin position="1"/>
        <end position="21"/>
    </location>
</feature>
<feature type="compositionally biased region" description="Polar residues" evidence="1">
    <location>
        <begin position="126"/>
        <end position="137"/>
    </location>
</feature>
<proteinExistence type="predicted"/>
<feature type="transmembrane region" description="Helical" evidence="2">
    <location>
        <begin position="95"/>
        <end position="117"/>
    </location>
</feature>
<protein>
    <submittedName>
        <fullName evidence="4">Helix-turn-helix domain-containing protein</fullName>
    </submittedName>
</protein>
<dbReference type="Pfam" id="PF13384">
    <property type="entry name" value="HTH_23"/>
    <property type="match status" value="1"/>
</dbReference>
<reference evidence="4 5" key="1">
    <citation type="submission" date="2020-12" db="EMBL/GenBank/DDBJ databases">
        <title>Draft genome sequence of furan degrading bacterial strain FUR100.</title>
        <authorList>
            <person name="Woiski C."/>
        </authorList>
    </citation>
    <scope>NUCLEOTIDE SEQUENCE [LARGE SCALE GENOMIC DNA]</scope>
    <source>
        <strain evidence="4 5">FUR100</strain>
    </source>
</reference>
<keyword evidence="2" id="KW-0812">Transmembrane</keyword>
<evidence type="ECO:0000313" key="5">
    <source>
        <dbReference type="Proteomes" id="UP000627573"/>
    </source>
</evidence>
<dbReference type="EMBL" id="JAECSB010000014">
    <property type="protein sequence ID" value="MBH5141435.1"/>
    <property type="molecule type" value="Genomic_DNA"/>
</dbReference>
<keyword evidence="5" id="KW-1185">Reference proteome</keyword>
<keyword evidence="2" id="KW-0472">Membrane</keyword>
<evidence type="ECO:0000256" key="1">
    <source>
        <dbReference type="SAM" id="MobiDB-lite"/>
    </source>
</evidence>
<gene>
    <name evidence="4" type="ORF">I3517_02240</name>
</gene>
<evidence type="ECO:0000256" key="3">
    <source>
        <dbReference type="SAM" id="SignalP"/>
    </source>
</evidence>
<name>A0A8I1D301_RHOER</name>
<keyword evidence="3" id="KW-0732">Signal</keyword>
<dbReference type="InterPro" id="IPR009057">
    <property type="entry name" value="Homeodomain-like_sf"/>
</dbReference>
<evidence type="ECO:0000313" key="4">
    <source>
        <dbReference type="EMBL" id="MBH5141435.1"/>
    </source>
</evidence>
<organism evidence="4 5">
    <name type="scientific">Rhodococcus erythropolis</name>
    <name type="common">Arthrobacter picolinophilus</name>
    <dbReference type="NCBI Taxonomy" id="1833"/>
    <lineage>
        <taxon>Bacteria</taxon>
        <taxon>Bacillati</taxon>
        <taxon>Actinomycetota</taxon>
        <taxon>Actinomycetes</taxon>
        <taxon>Mycobacteriales</taxon>
        <taxon>Nocardiaceae</taxon>
        <taxon>Rhodococcus</taxon>
        <taxon>Rhodococcus erythropolis group</taxon>
    </lineage>
</organism>
<feature type="transmembrane region" description="Helical" evidence="2">
    <location>
        <begin position="43"/>
        <end position="61"/>
    </location>
</feature>
<dbReference type="RefSeq" id="WP_197940472.1">
    <property type="nucleotide sequence ID" value="NZ_JAECSB010000014.1"/>
</dbReference>
<feature type="chain" id="PRO_5034278762" evidence="3">
    <location>
        <begin position="22"/>
        <end position="256"/>
    </location>
</feature>
<feature type="region of interest" description="Disordered" evidence="1">
    <location>
        <begin position="123"/>
        <end position="144"/>
    </location>
</feature>
<dbReference type="Proteomes" id="UP000627573">
    <property type="component" value="Unassembled WGS sequence"/>
</dbReference>
<accession>A0A8I1D301</accession>
<keyword evidence="2" id="KW-1133">Transmembrane helix</keyword>